<protein>
    <submittedName>
        <fullName evidence="2">Uncharacterized protein</fullName>
    </submittedName>
</protein>
<proteinExistence type="predicted"/>
<dbReference type="GeneID" id="28977025"/>
<accession>A0A194S5A3</accession>
<organism evidence="2 3">
    <name type="scientific">Rhodotorula graminis (strain WP1)</name>
    <dbReference type="NCBI Taxonomy" id="578459"/>
    <lineage>
        <taxon>Eukaryota</taxon>
        <taxon>Fungi</taxon>
        <taxon>Dikarya</taxon>
        <taxon>Basidiomycota</taxon>
        <taxon>Pucciniomycotina</taxon>
        <taxon>Microbotryomycetes</taxon>
        <taxon>Sporidiobolales</taxon>
        <taxon>Sporidiobolaceae</taxon>
        <taxon>Rhodotorula</taxon>
    </lineage>
</organism>
<sequence length="236" mass="26097">MSRPTKPAVSPTSARTSRPSRASTSKRVSYQEQDGDEGMAVDRQSDGDEDGDDLEDAGDGQQDGSSGEPVVHKLARIMEKYEKSTIKPTEQRLASAQRDLRQIVDKGKREADSSVHKQLERNTALVNAAHLDRPKSLVTRSSADYESALSAVELQEQCLATAIEVSIMQGLKPDGAKDWLVAAQQALEARPRAARRTLKRTRESKRVLLDELHELDHDSVQQGESMRQHFVEIALA</sequence>
<reference evidence="2 3" key="1">
    <citation type="journal article" date="2015" name="Front. Microbiol.">
        <title>Genome sequence of the plant growth promoting endophytic yeast Rhodotorula graminis WP1.</title>
        <authorList>
            <person name="Firrincieli A."/>
            <person name="Otillar R."/>
            <person name="Salamov A."/>
            <person name="Schmutz J."/>
            <person name="Khan Z."/>
            <person name="Redman R.S."/>
            <person name="Fleck N.D."/>
            <person name="Lindquist E."/>
            <person name="Grigoriev I.V."/>
            <person name="Doty S.L."/>
        </authorList>
    </citation>
    <scope>NUCLEOTIDE SEQUENCE [LARGE SCALE GENOMIC DNA]</scope>
    <source>
        <strain evidence="2 3">WP1</strain>
    </source>
</reference>
<gene>
    <name evidence="2" type="ORF">RHOBADRAFT_52925</name>
</gene>
<dbReference type="Proteomes" id="UP000053890">
    <property type="component" value="Unassembled WGS sequence"/>
</dbReference>
<keyword evidence="3" id="KW-1185">Reference proteome</keyword>
<dbReference type="AlphaFoldDB" id="A0A194S5A3"/>
<feature type="compositionally biased region" description="Acidic residues" evidence="1">
    <location>
        <begin position="47"/>
        <end position="58"/>
    </location>
</feature>
<dbReference type="RefSeq" id="XP_018271962.1">
    <property type="nucleotide sequence ID" value="XM_018416577.1"/>
</dbReference>
<dbReference type="OMA" id="KHKRCSE"/>
<evidence type="ECO:0000313" key="3">
    <source>
        <dbReference type="Proteomes" id="UP000053890"/>
    </source>
</evidence>
<name>A0A194S5A3_RHOGW</name>
<feature type="region of interest" description="Disordered" evidence="1">
    <location>
        <begin position="1"/>
        <end position="69"/>
    </location>
</feature>
<evidence type="ECO:0000313" key="2">
    <source>
        <dbReference type="EMBL" id="KPV75913.1"/>
    </source>
</evidence>
<feature type="compositionally biased region" description="Low complexity" evidence="1">
    <location>
        <begin position="10"/>
        <end position="25"/>
    </location>
</feature>
<evidence type="ECO:0000256" key="1">
    <source>
        <dbReference type="SAM" id="MobiDB-lite"/>
    </source>
</evidence>
<dbReference type="EMBL" id="KQ474077">
    <property type="protein sequence ID" value="KPV75913.1"/>
    <property type="molecule type" value="Genomic_DNA"/>
</dbReference>